<evidence type="ECO:0000259" key="4">
    <source>
        <dbReference type="Pfam" id="PF13649"/>
    </source>
</evidence>
<dbReference type="Gene3D" id="3.40.50.150">
    <property type="entry name" value="Vaccinia Virus protein VP39"/>
    <property type="match status" value="1"/>
</dbReference>
<name>A0ABS3REP0_9ACTN</name>
<evidence type="ECO:0000256" key="2">
    <source>
        <dbReference type="ARBA" id="ARBA00022679"/>
    </source>
</evidence>
<dbReference type="InterPro" id="IPR051052">
    <property type="entry name" value="Diverse_substrate_MTase"/>
</dbReference>
<keyword evidence="6" id="KW-1185">Reference proteome</keyword>
<evidence type="ECO:0000256" key="1">
    <source>
        <dbReference type="ARBA" id="ARBA00022603"/>
    </source>
</evidence>
<dbReference type="InterPro" id="IPR041698">
    <property type="entry name" value="Methyltransf_25"/>
</dbReference>
<reference evidence="5 6" key="1">
    <citation type="submission" date="2021-03" db="EMBL/GenBank/DDBJ databases">
        <authorList>
            <person name="Kanchanasin P."/>
            <person name="Saeng-In P."/>
            <person name="Phongsopitanun W."/>
            <person name="Yuki M."/>
            <person name="Kudo T."/>
            <person name="Ohkuma M."/>
            <person name="Tanasupawat S."/>
        </authorList>
    </citation>
    <scope>NUCLEOTIDE SEQUENCE [LARGE SCALE GENOMIC DNA]</scope>
    <source>
        <strain evidence="5 6">L46</strain>
    </source>
</reference>
<keyword evidence="2" id="KW-0808">Transferase</keyword>
<sequence length="396" mass="44219">MFGEAAADWKLIETHWSELLRTAISIRENKLSPVTLLRPGQPLPQEPPLSRLPRVPPRYPHLRSAALPVRTRTARAGGPSGRLSAALSDRGRSAVWVTCDLAARRSGTRGSPSRRRRQQPRQNGAMAGSNRRDLGRVFNEVPELYDRVRPRYPDEMFSDLVTVTGMSEWSSVLEVGCGTAQATRSLAALRCSVTAIEPGAEMAALARQRLATFGNVEVETSTFEDWDDRGRRFDVLVAASAWHWVDPSIGWQRAHDVLRPGGWMALLGNVVVRRPGEAEVYAETADLHERFSPGSPDWGHPPLEDDVRTTDGGWGLADGPGGLFGPTIVRWYPTVQWFNGNGFADLLRSTSVYRKLDRDIREPLLDAIAEHIRTRMGDRASRRYLSFLRIGQRAER</sequence>
<feature type="domain" description="Methyltransferase" evidence="4">
    <location>
        <begin position="172"/>
        <end position="262"/>
    </location>
</feature>
<dbReference type="Pfam" id="PF13649">
    <property type="entry name" value="Methyltransf_25"/>
    <property type="match status" value="1"/>
</dbReference>
<organism evidence="5 6">
    <name type="scientific">Actinomadura nitritigenes</name>
    <dbReference type="NCBI Taxonomy" id="134602"/>
    <lineage>
        <taxon>Bacteria</taxon>
        <taxon>Bacillati</taxon>
        <taxon>Actinomycetota</taxon>
        <taxon>Actinomycetes</taxon>
        <taxon>Streptosporangiales</taxon>
        <taxon>Thermomonosporaceae</taxon>
        <taxon>Actinomadura</taxon>
    </lineage>
</organism>
<gene>
    <name evidence="5" type="ORF">J4557_43075</name>
</gene>
<protein>
    <submittedName>
        <fullName evidence="5">Methyltransferase domain-containing protein</fullName>
    </submittedName>
</protein>
<dbReference type="PANTHER" id="PTHR44942">
    <property type="entry name" value="METHYLTRANSF_11 DOMAIN-CONTAINING PROTEIN"/>
    <property type="match status" value="1"/>
</dbReference>
<dbReference type="CDD" id="cd02440">
    <property type="entry name" value="AdoMet_MTases"/>
    <property type="match status" value="1"/>
</dbReference>
<evidence type="ECO:0000313" key="6">
    <source>
        <dbReference type="Proteomes" id="UP000666915"/>
    </source>
</evidence>
<dbReference type="InterPro" id="IPR029063">
    <property type="entry name" value="SAM-dependent_MTases_sf"/>
</dbReference>
<dbReference type="GO" id="GO:0008168">
    <property type="term" value="F:methyltransferase activity"/>
    <property type="evidence" value="ECO:0007669"/>
    <property type="project" value="UniProtKB-KW"/>
</dbReference>
<feature type="region of interest" description="Disordered" evidence="3">
    <location>
        <begin position="105"/>
        <end position="132"/>
    </location>
</feature>
<keyword evidence="1 5" id="KW-0489">Methyltransferase</keyword>
<dbReference type="EMBL" id="JAGEOK010000044">
    <property type="protein sequence ID" value="MBO2444322.1"/>
    <property type="molecule type" value="Genomic_DNA"/>
</dbReference>
<feature type="region of interest" description="Disordered" evidence="3">
    <location>
        <begin position="37"/>
        <end position="58"/>
    </location>
</feature>
<dbReference type="Proteomes" id="UP000666915">
    <property type="component" value="Unassembled WGS sequence"/>
</dbReference>
<evidence type="ECO:0000256" key="3">
    <source>
        <dbReference type="SAM" id="MobiDB-lite"/>
    </source>
</evidence>
<dbReference type="GO" id="GO:0032259">
    <property type="term" value="P:methylation"/>
    <property type="evidence" value="ECO:0007669"/>
    <property type="project" value="UniProtKB-KW"/>
</dbReference>
<comment type="caution">
    <text evidence="5">The sequence shown here is derived from an EMBL/GenBank/DDBJ whole genome shotgun (WGS) entry which is preliminary data.</text>
</comment>
<dbReference type="PANTHER" id="PTHR44942:SF4">
    <property type="entry name" value="METHYLTRANSFERASE TYPE 11 DOMAIN-CONTAINING PROTEIN"/>
    <property type="match status" value="1"/>
</dbReference>
<dbReference type="SUPFAM" id="SSF53335">
    <property type="entry name" value="S-adenosyl-L-methionine-dependent methyltransferases"/>
    <property type="match status" value="1"/>
</dbReference>
<accession>A0ABS3REP0</accession>
<proteinExistence type="predicted"/>
<evidence type="ECO:0000313" key="5">
    <source>
        <dbReference type="EMBL" id="MBO2444322.1"/>
    </source>
</evidence>